<keyword evidence="3" id="KW-0238">DNA-binding</keyword>
<evidence type="ECO:0000256" key="5">
    <source>
        <dbReference type="PROSITE-ProRule" id="PRU00169"/>
    </source>
</evidence>
<dbReference type="OrthoDB" id="9808843at2"/>
<evidence type="ECO:0000259" key="7">
    <source>
        <dbReference type="PROSITE" id="PS50110"/>
    </source>
</evidence>
<dbReference type="PROSITE" id="PS50110">
    <property type="entry name" value="RESPONSE_REGULATORY"/>
    <property type="match status" value="1"/>
</dbReference>
<dbReference type="GO" id="GO:0000160">
    <property type="term" value="P:phosphorelay signal transduction system"/>
    <property type="evidence" value="ECO:0007669"/>
    <property type="project" value="InterPro"/>
</dbReference>
<feature type="domain" description="Response regulatory" evidence="7">
    <location>
        <begin position="1"/>
        <end position="116"/>
    </location>
</feature>
<organism evidence="8 9">
    <name type="scientific">Pseudonocardia thermophila</name>
    <dbReference type="NCBI Taxonomy" id="1848"/>
    <lineage>
        <taxon>Bacteria</taxon>
        <taxon>Bacillati</taxon>
        <taxon>Actinomycetota</taxon>
        <taxon>Actinomycetes</taxon>
        <taxon>Pseudonocardiales</taxon>
        <taxon>Pseudonocardiaceae</taxon>
        <taxon>Pseudonocardia</taxon>
    </lineage>
</organism>
<sequence length="214" mass="22427">MLLVDDEPARVDLRGALGREPDIEVVGEADADADVPALVCAGKPDVVMLDVRLRAADGTSATHHLLRTVPDPPRVLVLTAFGNDRDVYDALQAGAAGFLLKRAGPAEVVHAVRTVAAGEAVLFPAAVRELVAVRGRCRQGGLGAAALTPREGEVLRWMARGLSDAEVARELAVGVEEAQAHVAAVIAKLGARGRVQAVIAAYESGFIDPRRPLD</sequence>
<dbReference type="Proteomes" id="UP000184363">
    <property type="component" value="Unassembled WGS sequence"/>
</dbReference>
<dbReference type="InterPro" id="IPR011006">
    <property type="entry name" value="CheY-like_superfamily"/>
</dbReference>
<feature type="domain" description="HTH luxR-type" evidence="6">
    <location>
        <begin position="140"/>
        <end position="205"/>
    </location>
</feature>
<dbReference type="PRINTS" id="PR00038">
    <property type="entry name" value="HTHLUXR"/>
</dbReference>
<dbReference type="SMART" id="SM00448">
    <property type="entry name" value="REC"/>
    <property type="match status" value="1"/>
</dbReference>
<dbReference type="Gene3D" id="3.40.50.2300">
    <property type="match status" value="1"/>
</dbReference>
<dbReference type="InterPro" id="IPR000792">
    <property type="entry name" value="Tscrpt_reg_LuxR_C"/>
</dbReference>
<evidence type="ECO:0000256" key="2">
    <source>
        <dbReference type="ARBA" id="ARBA00023015"/>
    </source>
</evidence>
<dbReference type="EMBL" id="FRAP01000013">
    <property type="protein sequence ID" value="SHK84626.1"/>
    <property type="molecule type" value="Genomic_DNA"/>
</dbReference>
<dbReference type="SUPFAM" id="SSF46894">
    <property type="entry name" value="C-terminal effector domain of the bipartite response regulators"/>
    <property type="match status" value="1"/>
</dbReference>
<dbReference type="Pfam" id="PF00196">
    <property type="entry name" value="GerE"/>
    <property type="match status" value="1"/>
</dbReference>
<dbReference type="GO" id="GO:0006355">
    <property type="term" value="P:regulation of DNA-templated transcription"/>
    <property type="evidence" value="ECO:0007669"/>
    <property type="project" value="InterPro"/>
</dbReference>
<keyword evidence="2" id="KW-0805">Transcription regulation</keyword>
<name>A0A1M6VTH6_PSETH</name>
<dbReference type="InterPro" id="IPR039420">
    <property type="entry name" value="WalR-like"/>
</dbReference>
<dbReference type="CDD" id="cd06170">
    <property type="entry name" value="LuxR_C_like"/>
    <property type="match status" value="1"/>
</dbReference>
<protein>
    <submittedName>
        <fullName evidence="8">Two component transcriptional regulator, LuxR family</fullName>
    </submittedName>
</protein>
<gene>
    <name evidence="8" type="ORF">SAMN05443637_11339</name>
</gene>
<dbReference type="AlphaFoldDB" id="A0A1M6VTH6"/>
<feature type="modified residue" description="4-aspartylphosphate" evidence="5">
    <location>
        <position position="50"/>
    </location>
</feature>
<dbReference type="Pfam" id="PF00072">
    <property type="entry name" value="Response_reg"/>
    <property type="match status" value="1"/>
</dbReference>
<dbReference type="PANTHER" id="PTHR43214:SF24">
    <property type="entry name" value="TRANSCRIPTIONAL REGULATORY PROTEIN NARL-RELATED"/>
    <property type="match status" value="1"/>
</dbReference>
<dbReference type="InterPro" id="IPR001789">
    <property type="entry name" value="Sig_transdc_resp-reg_receiver"/>
</dbReference>
<keyword evidence="4" id="KW-0804">Transcription</keyword>
<keyword evidence="1 5" id="KW-0597">Phosphoprotein</keyword>
<dbReference type="SMART" id="SM00421">
    <property type="entry name" value="HTH_LUXR"/>
    <property type="match status" value="1"/>
</dbReference>
<reference evidence="8 9" key="1">
    <citation type="submission" date="2016-11" db="EMBL/GenBank/DDBJ databases">
        <authorList>
            <person name="Jaros S."/>
            <person name="Januszkiewicz K."/>
            <person name="Wedrychowicz H."/>
        </authorList>
    </citation>
    <scope>NUCLEOTIDE SEQUENCE [LARGE SCALE GENOMIC DNA]</scope>
    <source>
        <strain evidence="8 9">DSM 43832</strain>
    </source>
</reference>
<dbReference type="PANTHER" id="PTHR43214">
    <property type="entry name" value="TWO-COMPONENT RESPONSE REGULATOR"/>
    <property type="match status" value="1"/>
</dbReference>
<evidence type="ECO:0000313" key="9">
    <source>
        <dbReference type="Proteomes" id="UP000184363"/>
    </source>
</evidence>
<dbReference type="STRING" id="1848.SAMN05443637_11339"/>
<proteinExistence type="predicted"/>
<accession>A0A1M6VTH6</accession>
<dbReference type="GO" id="GO:0003677">
    <property type="term" value="F:DNA binding"/>
    <property type="evidence" value="ECO:0007669"/>
    <property type="project" value="UniProtKB-KW"/>
</dbReference>
<evidence type="ECO:0000256" key="4">
    <source>
        <dbReference type="ARBA" id="ARBA00023163"/>
    </source>
</evidence>
<evidence type="ECO:0000313" key="8">
    <source>
        <dbReference type="EMBL" id="SHK84626.1"/>
    </source>
</evidence>
<dbReference type="InterPro" id="IPR058245">
    <property type="entry name" value="NreC/VraR/RcsB-like_REC"/>
</dbReference>
<keyword evidence="9" id="KW-1185">Reference proteome</keyword>
<evidence type="ECO:0000256" key="1">
    <source>
        <dbReference type="ARBA" id="ARBA00022553"/>
    </source>
</evidence>
<evidence type="ECO:0000256" key="3">
    <source>
        <dbReference type="ARBA" id="ARBA00023125"/>
    </source>
</evidence>
<dbReference type="CDD" id="cd17535">
    <property type="entry name" value="REC_NarL-like"/>
    <property type="match status" value="1"/>
</dbReference>
<evidence type="ECO:0000259" key="6">
    <source>
        <dbReference type="PROSITE" id="PS50043"/>
    </source>
</evidence>
<dbReference type="SUPFAM" id="SSF52172">
    <property type="entry name" value="CheY-like"/>
    <property type="match status" value="1"/>
</dbReference>
<dbReference type="PROSITE" id="PS50043">
    <property type="entry name" value="HTH_LUXR_2"/>
    <property type="match status" value="1"/>
</dbReference>
<dbReference type="InterPro" id="IPR016032">
    <property type="entry name" value="Sig_transdc_resp-reg_C-effctor"/>
</dbReference>